<evidence type="ECO:0000259" key="4">
    <source>
        <dbReference type="Pfam" id="PF00884"/>
    </source>
</evidence>
<dbReference type="PROSITE" id="PS00523">
    <property type="entry name" value="SULFATASE_1"/>
    <property type="match status" value="1"/>
</dbReference>
<comment type="caution">
    <text evidence="5">The sequence shown here is derived from an EMBL/GenBank/DDBJ whole genome shotgun (WGS) entry which is preliminary data.</text>
</comment>
<dbReference type="InterPro" id="IPR052701">
    <property type="entry name" value="GAG_Ulvan_Degrading_Sulfatases"/>
</dbReference>
<dbReference type="InterPro" id="IPR024607">
    <property type="entry name" value="Sulfatase_CS"/>
</dbReference>
<keyword evidence="5" id="KW-0808">Transferase</keyword>
<reference evidence="5 6" key="1">
    <citation type="journal article" date="2019" name="Nat. Med.">
        <title>A library of human gut bacterial isolates paired with longitudinal multiomics data enables mechanistic microbiome research.</title>
        <authorList>
            <person name="Poyet M."/>
            <person name="Groussin M."/>
            <person name="Gibbons S.M."/>
            <person name="Avila-Pacheco J."/>
            <person name="Jiang X."/>
            <person name="Kearney S.M."/>
            <person name="Perrotta A.R."/>
            <person name="Berdy B."/>
            <person name="Zhao S."/>
            <person name="Lieberman T.D."/>
            <person name="Swanson P.K."/>
            <person name="Smith M."/>
            <person name="Roesemann S."/>
            <person name="Alexander J.E."/>
            <person name="Rich S.A."/>
            <person name="Livny J."/>
            <person name="Vlamakis H."/>
            <person name="Clish C."/>
            <person name="Bullock K."/>
            <person name="Deik A."/>
            <person name="Scott J."/>
            <person name="Pierce K.A."/>
            <person name="Xavier R.J."/>
            <person name="Alm E.J."/>
        </authorList>
    </citation>
    <scope>NUCLEOTIDE SEQUENCE [LARGE SCALE GENOMIC DNA]</scope>
    <source>
        <strain evidence="5 6">BIOML-A7</strain>
    </source>
</reference>
<dbReference type="Pfam" id="PF00884">
    <property type="entry name" value="Sulfatase"/>
    <property type="match status" value="1"/>
</dbReference>
<accession>A0A7J5QNA8</accession>
<evidence type="ECO:0000313" key="6">
    <source>
        <dbReference type="Proteomes" id="UP000471447"/>
    </source>
</evidence>
<dbReference type="Gene3D" id="3.40.720.10">
    <property type="entry name" value="Alkaline Phosphatase, subunit A"/>
    <property type="match status" value="1"/>
</dbReference>
<evidence type="ECO:0000256" key="1">
    <source>
        <dbReference type="ARBA" id="ARBA00008779"/>
    </source>
</evidence>
<dbReference type="EMBL" id="WDCG01000023">
    <property type="protein sequence ID" value="KAB6420790.1"/>
    <property type="molecule type" value="Genomic_DNA"/>
</dbReference>
<dbReference type="SUPFAM" id="SSF53649">
    <property type="entry name" value="Alkaline phosphatase-like"/>
    <property type="match status" value="1"/>
</dbReference>
<dbReference type="GO" id="GO:0016787">
    <property type="term" value="F:hydrolase activity"/>
    <property type="evidence" value="ECO:0007669"/>
    <property type="project" value="UniProtKB-KW"/>
</dbReference>
<gene>
    <name evidence="5" type="ORF">GAZ26_18380</name>
</gene>
<dbReference type="PANTHER" id="PTHR43751:SF7">
    <property type="entry name" value="ARYLSULPHATASE A"/>
    <property type="match status" value="1"/>
</dbReference>
<dbReference type="AlphaFoldDB" id="A0A7J5QNA8"/>
<dbReference type="PROSITE" id="PS00149">
    <property type="entry name" value="SULFATASE_2"/>
    <property type="match status" value="1"/>
</dbReference>
<dbReference type="Proteomes" id="UP000471447">
    <property type="component" value="Unassembled WGS sequence"/>
</dbReference>
<keyword evidence="2 5" id="KW-0378">Hydrolase</keyword>
<organism evidence="5 6">
    <name type="scientific">Bacteroides xylanisolvens</name>
    <dbReference type="NCBI Taxonomy" id="371601"/>
    <lineage>
        <taxon>Bacteria</taxon>
        <taxon>Pseudomonadati</taxon>
        <taxon>Bacteroidota</taxon>
        <taxon>Bacteroidia</taxon>
        <taxon>Bacteroidales</taxon>
        <taxon>Bacteroidaceae</taxon>
        <taxon>Bacteroides</taxon>
    </lineage>
</organism>
<evidence type="ECO:0000256" key="3">
    <source>
        <dbReference type="PIRSR" id="PIRSR600917-52"/>
    </source>
</evidence>
<comment type="similarity">
    <text evidence="1">Belongs to the sulfatase family.</text>
</comment>
<dbReference type="GO" id="GO:0016740">
    <property type="term" value="F:transferase activity"/>
    <property type="evidence" value="ECO:0007669"/>
    <property type="project" value="UniProtKB-KW"/>
</dbReference>
<dbReference type="InterPro" id="IPR017850">
    <property type="entry name" value="Alkaline_phosphatase_core_sf"/>
</dbReference>
<feature type="domain" description="Sulfatase N-terminal" evidence="4">
    <location>
        <begin position="25"/>
        <end position="133"/>
    </location>
</feature>
<evidence type="ECO:0000313" key="5">
    <source>
        <dbReference type="EMBL" id="KAB6420790.1"/>
    </source>
</evidence>
<feature type="modified residue" description="3-oxoalanine (Ser)" evidence="3">
    <location>
        <position position="73"/>
    </location>
</feature>
<dbReference type="PANTHER" id="PTHR43751">
    <property type="entry name" value="SULFATASE"/>
    <property type="match status" value="1"/>
</dbReference>
<dbReference type="PROSITE" id="PS51257">
    <property type="entry name" value="PROKAR_LIPOPROTEIN"/>
    <property type="match status" value="1"/>
</dbReference>
<evidence type="ECO:0000256" key="2">
    <source>
        <dbReference type="ARBA" id="ARBA00022801"/>
    </source>
</evidence>
<sequence length="240" mass="26196">MKNLIYLVPTLSLVSCTSQQVEEKPNVIVILADDLGFGDVSAYGSTTIHTPNIDSLAHGGVCFTNGYATSATSTPSRYALMTGMYPWKNKEAKILPGDTPLIINENQFTLPKMMQQCGYATGAIGKWHLGMGDGNVNWNETVKPGAKEIGFDYSCLIAATNDRVPTVYVENGDVVGLDPADPIEVSYEHNFEGEPTAISHPEMLKMQWAHGHNNSIVNGIPRIGYMKGGQKARWKDEENT</sequence>
<protein>
    <submittedName>
        <fullName evidence="5">Sulfatase-like hydrolase/transferase</fullName>
    </submittedName>
</protein>
<proteinExistence type="inferred from homology"/>
<dbReference type="InterPro" id="IPR000917">
    <property type="entry name" value="Sulfatase_N"/>
</dbReference>
<name>A0A7J5QNA8_9BACE</name>
<comment type="PTM">
    <text evidence="3">The conversion to 3-oxoalanine (also known as C-formylglycine, FGly), of a serine or cysteine residue in prokaryotes and of a cysteine residue in eukaryotes, is critical for catalytic activity.</text>
</comment>